<sequence>MARQTFKIEGFRELDRALANDLPKATARNVLNRTAEKSMERIRIRMGELAPYDPVDRDGDGKHLNQTMRTQRVTAKRSRGQARFDRSTGVAVMTGPAPEGRRARANAGWQEDGTVEMTPNPYARPAADSEGEAVIREVKSVLTQEIDKAKARIARKLARGR</sequence>
<feature type="region of interest" description="Disordered" evidence="1">
    <location>
        <begin position="70"/>
        <end position="130"/>
    </location>
</feature>
<organism evidence="2 3">
    <name type="scientific">Sphingopyxis flava</name>
    <dbReference type="NCBI Taxonomy" id="1507287"/>
    <lineage>
        <taxon>Bacteria</taxon>
        <taxon>Pseudomonadati</taxon>
        <taxon>Pseudomonadota</taxon>
        <taxon>Alphaproteobacteria</taxon>
        <taxon>Sphingomonadales</taxon>
        <taxon>Sphingomonadaceae</taxon>
        <taxon>Sphingopyxis</taxon>
    </lineage>
</organism>
<evidence type="ECO:0008006" key="4">
    <source>
        <dbReference type="Google" id="ProtNLM"/>
    </source>
</evidence>
<dbReference type="Proteomes" id="UP000190044">
    <property type="component" value="Unassembled WGS sequence"/>
</dbReference>
<reference evidence="3" key="1">
    <citation type="submission" date="2017-02" db="EMBL/GenBank/DDBJ databases">
        <authorList>
            <person name="Varghese N."/>
            <person name="Submissions S."/>
        </authorList>
    </citation>
    <scope>NUCLEOTIDE SEQUENCE [LARGE SCALE GENOMIC DNA]</scope>
    <source>
        <strain evidence="3">R11H</strain>
    </source>
</reference>
<evidence type="ECO:0000313" key="2">
    <source>
        <dbReference type="EMBL" id="SKB27237.1"/>
    </source>
</evidence>
<evidence type="ECO:0000313" key="3">
    <source>
        <dbReference type="Proteomes" id="UP000190044"/>
    </source>
</evidence>
<accession>A0A1T4ZXH8</accession>
<dbReference type="AlphaFoldDB" id="A0A1T4ZXH8"/>
<name>A0A1T4ZXH8_9SPHN</name>
<evidence type="ECO:0000256" key="1">
    <source>
        <dbReference type="SAM" id="MobiDB-lite"/>
    </source>
</evidence>
<keyword evidence="3" id="KW-1185">Reference proteome</keyword>
<proteinExistence type="predicted"/>
<protein>
    <recommendedName>
        <fullName evidence="4">Phage protein, HK97 gp10 family</fullName>
    </recommendedName>
</protein>
<dbReference type="EMBL" id="FUYP01000001">
    <property type="protein sequence ID" value="SKB27237.1"/>
    <property type="molecule type" value="Genomic_DNA"/>
</dbReference>
<gene>
    <name evidence="2" type="ORF">SAMN06295937_1001283</name>
</gene>